<evidence type="ECO:0000313" key="2">
    <source>
        <dbReference type="Proteomes" id="UP000317315"/>
    </source>
</evidence>
<dbReference type="EMBL" id="FXTM01000026">
    <property type="protein sequence ID" value="SMO75405.1"/>
    <property type="molecule type" value="Genomic_DNA"/>
</dbReference>
<dbReference type="AlphaFoldDB" id="A0A521DUT1"/>
<dbReference type="Proteomes" id="UP000317315">
    <property type="component" value="Unassembled WGS sequence"/>
</dbReference>
<dbReference type="RefSeq" id="WP_185954299.1">
    <property type="nucleotide sequence ID" value="NZ_FXTM01000026.1"/>
</dbReference>
<evidence type="ECO:0000313" key="1">
    <source>
        <dbReference type="EMBL" id="SMO75405.1"/>
    </source>
</evidence>
<organism evidence="1 2">
    <name type="scientific">Balnearium lithotrophicum</name>
    <dbReference type="NCBI Taxonomy" id="223788"/>
    <lineage>
        <taxon>Bacteria</taxon>
        <taxon>Pseudomonadati</taxon>
        <taxon>Aquificota</taxon>
        <taxon>Aquificia</taxon>
        <taxon>Desulfurobacteriales</taxon>
        <taxon>Desulfurobacteriaceae</taxon>
        <taxon>Balnearium</taxon>
    </lineage>
</organism>
<reference evidence="1 2" key="1">
    <citation type="submission" date="2017-05" db="EMBL/GenBank/DDBJ databases">
        <authorList>
            <person name="Varghese N."/>
            <person name="Submissions S."/>
        </authorList>
    </citation>
    <scope>NUCLEOTIDE SEQUENCE [LARGE SCALE GENOMIC DNA]</scope>
    <source>
        <strain evidence="1 2">DSM 16304</strain>
    </source>
</reference>
<accession>A0A521DUT1</accession>
<sequence length="55" mass="6591">MKTFLEFVEILKLAWKLYKKAGYELSRQKLLEVIEERDDKKTAELVSHIVHDDEL</sequence>
<proteinExistence type="predicted"/>
<keyword evidence="2" id="KW-1185">Reference proteome</keyword>
<protein>
    <submittedName>
        <fullName evidence="1">Uncharacterized protein</fullName>
    </submittedName>
</protein>
<name>A0A521DUT1_9BACT</name>
<gene>
    <name evidence="1" type="ORF">SAMN06269117_1264</name>
</gene>